<feature type="transmembrane region" description="Helical" evidence="7">
    <location>
        <begin position="193"/>
        <end position="217"/>
    </location>
</feature>
<dbReference type="GO" id="GO:0015095">
    <property type="term" value="F:magnesium ion transmembrane transporter activity"/>
    <property type="evidence" value="ECO:0007669"/>
    <property type="project" value="UniProtKB-UniRule"/>
</dbReference>
<feature type="compositionally biased region" description="Low complexity" evidence="8">
    <location>
        <begin position="397"/>
        <end position="408"/>
    </location>
</feature>
<feature type="transmembrane region" description="Helical" evidence="7">
    <location>
        <begin position="94"/>
        <end position="113"/>
    </location>
</feature>
<dbReference type="InterPro" id="IPR037185">
    <property type="entry name" value="EmrE-like"/>
</dbReference>
<evidence type="ECO:0000256" key="6">
    <source>
        <dbReference type="ARBA" id="ARBA00025284"/>
    </source>
</evidence>
<name>A0A2K3D4A0_CHLRE</name>
<dbReference type="EMBL" id="CM008973">
    <property type="protein sequence ID" value="PNW75339.1"/>
    <property type="molecule type" value="Genomic_DNA"/>
</dbReference>
<dbReference type="PANTHER" id="PTHR12570">
    <property type="match status" value="1"/>
</dbReference>
<feature type="compositionally biased region" description="Basic and acidic residues" evidence="8">
    <location>
        <begin position="359"/>
        <end position="372"/>
    </location>
</feature>
<keyword evidence="5 7" id="KW-0472">Membrane</keyword>
<dbReference type="ExpressionAtlas" id="A0A2K3D4A0">
    <property type="expression patterns" value="baseline and differential"/>
</dbReference>
<feature type="transmembrane region" description="Helical" evidence="7">
    <location>
        <begin position="237"/>
        <end position="254"/>
    </location>
</feature>
<dbReference type="AlphaFoldDB" id="A0A2K3D4A0"/>
<feature type="transmembrane region" description="Helical" evidence="7">
    <location>
        <begin position="266"/>
        <end position="289"/>
    </location>
</feature>
<feature type="transmembrane region" description="Helical" evidence="7">
    <location>
        <begin position="301"/>
        <end position="318"/>
    </location>
</feature>
<feature type="transmembrane region" description="Helical" evidence="7">
    <location>
        <begin position="120"/>
        <end position="140"/>
    </location>
</feature>
<feature type="region of interest" description="Disordered" evidence="8">
    <location>
        <begin position="340"/>
        <end position="417"/>
    </location>
</feature>
<evidence type="ECO:0000313" key="10">
    <source>
        <dbReference type="Proteomes" id="UP000006906"/>
    </source>
</evidence>
<comment type="subunit">
    <text evidence="7">Homodimer.</text>
</comment>
<evidence type="ECO:0000256" key="7">
    <source>
        <dbReference type="RuleBase" id="RU363078"/>
    </source>
</evidence>
<feature type="transmembrane region" description="Helical" evidence="7">
    <location>
        <begin position="68"/>
        <end position="88"/>
    </location>
</feature>
<organism evidence="9 10">
    <name type="scientific">Chlamydomonas reinhardtii</name>
    <name type="common">Chlamydomonas smithii</name>
    <dbReference type="NCBI Taxonomy" id="3055"/>
    <lineage>
        <taxon>Eukaryota</taxon>
        <taxon>Viridiplantae</taxon>
        <taxon>Chlorophyta</taxon>
        <taxon>core chlorophytes</taxon>
        <taxon>Chlorophyceae</taxon>
        <taxon>CS clade</taxon>
        <taxon>Chlamydomonadales</taxon>
        <taxon>Chlamydomonadaceae</taxon>
        <taxon>Chlamydomonas</taxon>
    </lineage>
</organism>
<evidence type="ECO:0000256" key="2">
    <source>
        <dbReference type="ARBA" id="ARBA00007001"/>
    </source>
</evidence>
<comment type="subcellular location">
    <subcellularLocation>
        <location evidence="7">Cell membrane</location>
        <topology evidence="7">Multi-pass membrane protein</topology>
    </subcellularLocation>
    <subcellularLocation>
        <location evidence="7">Early endosome</location>
    </subcellularLocation>
    <subcellularLocation>
        <location evidence="1">Membrane</location>
        <topology evidence="1">Multi-pass membrane protein</topology>
    </subcellularLocation>
</comment>
<keyword evidence="4 7" id="KW-1133">Transmembrane helix</keyword>
<proteinExistence type="inferred from homology"/>
<keyword evidence="7" id="KW-0967">Endosome</keyword>
<keyword evidence="7" id="KW-0406">Ion transport</keyword>
<keyword evidence="7" id="KW-1003">Cell membrane</keyword>
<dbReference type="Proteomes" id="UP000006906">
    <property type="component" value="Chromosome 12"/>
</dbReference>
<evidence type="ECO:0000256" key="4">
    <source>
        <dbReference type="ARBA" id="ARBA00022989"/>
    </source>
</evidence>
<dbReference type="InParanoid" id="A0A2K3D4A0"/>
<keyword evidence="3 7" id="KW-0812">Transmembrane</keyword>
<dbReference type="Gramene" id="PNW75339">
    <property type="protein sequence ID" value="PNW75339"/>
    <property type="gene ID" value="CHLRE_12g523100v5"/>
</dbReference>
<gene>
    <name evidence="9" type="ORF">CHLRE_12g523100v5</name>
</gene>
<protein>
    <recommendedName>
        <fullName evidence="7">Probable magnesium transporter</fullName>
    </recommendedName>
</protein>
<feature type="transmembrane region" description="Helical" evidence="7">
    <location>
        <begin position="160"/>
        <end position="181"/>
    </location>
</feature>
<feature type="region of interest" description="Disordered" evidence="8">
    <location>
        <begin position="549"/>
        <end position="584"/>
    </location>
</feature>
<feature type="compositionally biased region" description="Polar residues" evidence="8">
    <location>
        <begin position="342"/>
        <end position="356"/>
    </location>
</feature>
<evidence type="ECO:0000313" key="9">
    <source>
        <dbReference type="EMBL" id="PNW75339.1"/>
    </source>
</evidence>
<keyword evidence="10" id="KW-1185">Reference proteome</keyword>
<dbReference type="GO" id="GO:0005886">
    <property type="term" value="C:plasma membrane"/>
    <property type="evidence" value="ECO:0007669"/>
    <property type="project" value="UniProtKB-SubCell"/>
</dbReference>
<comment type="function">
    <text evidence="6 7">Acts as a Mg(2+) transporter. Can also transport other divalent cations such as Fe(2+), Sr(2+), Ba(2+), Mn(2+) and Co(2+) but to a much less extent than Mg(2+).</text>
</comment>
<dbReference type="Pfam" id="PF05653">
    <property type="entry name" value="Mg_trans_NIPA"/>
    <property type="match status" value="1"/>
</dbReference>
<dbReference type="GO" id="GO:0005769">
    <property type="term" value="C:early endosome"/>
    <property type="evidence" value="ECO:0007669"/>
    <property type="project" value="UniProtKB-SubCell"/>
</dbReference>
<dbReference type="KEGG" id="cre:CHLRE_12g523100v5"/>
<dbReference type="OrthoDB" id="165382at2759"/>
<dbReference type="RefSeq" id="XP_001696908.2">
    <property type="nucleotide sequence ID" value="XM_001696856.2"/>
</dbReference>
<dbReference type="GeneID" id="5722541"/>
<reference evidence="9 10" key="1">
    <citation type="journal article" date="2007" name="Science">
        <title>The Chlamydomonas genome reveals the evolution of key animal and plant functions.</title>
        <authorList>
            <person name="Merchant S.S."/>
            <person name="Prochnik S.E."/>
            <person name="Vallon O."/>
            <person name="Harris E.H."/>
            <person name="Karpowicz S.J."/>
            <person name="Witman G.B."/>
            <person name="Terry A."/>
            <person name="Salamov A."/>
            <person name="Fritz-Laylin L.K."/>
            <person name="Marechal-Drouard L."/>
            <person name="Marshall W.F."/>
            <person name="Qu L.H."/>
            <person name="Nelson D.R."/>
            <person name="Sanderfoot A.A."/>
            <person name="Spalding M.H."/>
            <person name="Kapitonov V.V."/>
            <person name="Ren Q."/>
            <person name="Ferris P."/>
            <person name="Lindquist E."/>
            <person name="Shapiro H."/>
            <person name="Lucas S.M."/>
            <person name="Grimwood J."/>
            <person name="Schmutz J."/>
            <person name="Cardol P."/>
            <person name="Cerutti H."/>
            <person name="Chanfreau G."/>
            <person name="Chen C.L."/>
            <person name="Cognat V."/>
            <person name="Croft M.T."/>
            <person name="Dent R."/>
            <person name="Dutcher S."/>
            <person name="Fernandez E."/>
            <person name="Fukuzawa H."/>
            <person name="Gonzalez-Ballester D."/>
            <person name="Gonzalez-Halphen D."/>
            <person name="Hallmann A."/>
            <person name="Hanikenne M."/>
            <person name="Hippler M."/>
            <person name="Inwood W."/>
            <person name="Jabbari K."/>
            <person name="Kalanon M."/>
            <person name="Kuras R."/>
            <person name="Lefebvre P.A."/>
            <person name="Lemaire S.D."/>
            <person name="Lobanov A.V."/>
            <person name="Lohr M."/>
            <person name="Manuell A."/>
            <person name="Meier I."/>
            <person name="Mets L."/>
            <person name="Mittag M."/>
            <person name="Mittelmeier T."/>
            <person name="Moroney J.V."/>
            <person name="Moseley J."/>
            <person name="Napoli C."/>
            <person name="Nedelcu A.M."/>
            <person name="Niyogi K."/>
            <person name="Novoselov S.V."/>
            <person name="Paulsen I.T."/>
            <person name="Pazour G."/>
            <person name="Purton S."/>
            <person name="Ral J.P."/>
            <person name="Riano-Pachon D.M."/>
            <person name="Riekhof W."/>
            <person name="Rymarquis L."/>
            <person name="Schroda M."/>
            <person name="Stern D."/>
            <person name="Umen J."/>
            <person name="Willows R."/>
            <person name="Wilson N."/>
            <person name="Zimmer S.L."/>
            <person name="Allmer J."/>
            <person name="Balk J."/>
            <person name="Bisova K."/>
            <person name="Chen C.J."/>
            <person name="Elias M."/>
            <person name="Gendler K."/>
            <person name="Hauser C."/>
            <person name="Lamb M.R."/>
            <person name="Ledford H."/>
            <person name="Long J.C."/>
            <person name="Minagawa J."/>
            <person name="Page M.D."/>
            <person name="Pan J."/>
            <person name="Pootakham W."/>
            <person name="Roje S."/>
            <person name="Rose A."/>
            <person name="Stahlberg E."/>
            <person name="Terauchi A.M."/>
            <person name="Yang P."/>
            <person name="Ball S."/>
            <person name="Bowler C."/>
            <person name="Dieckmann C.L."/>
            <person name="Gladyshev V.N."/>
            <person name="Green P."/>
            <person name="Jorgensen R."/>
            <person name="Mayfield S."/>
            <person name="Mueller-Roeber B."/>
            <person name="Rajamani S."/>
            <person name="Sayre R.T."/>
            <person name="Brokstein P."/>
            <person name="Dubchak I."/>
            <person name="Goodstein D."/>
            <person name="Hornick L."/>
            <person name="Huang Y.W."/>
            <person name="Jhaveri J."/>
            <person name="Luo Y."/>
            <person name="Martinez D."/>
            <person name="Ngau W.C."/>
            <person name="Otillar B."/>
            <person name="Poliakov A."/>
            <person name="Porter A."/>
            <person name="Szajkowski L."/>
            <person name="Werner G."/>
            <person name="Zhou K."/>
            <person name="Grigoriev I.V."/>
            <person name="Rokhsar D.S."/>
            <person name="Grossman A.R."/>
        </authorList>
    </citation>
    <scope>NUCLEOTIDE SEQUENCE [LARGE SCALE GENOMIC DNA]</scope>
    <source>
        <strain evidence="10">CC-503</strain>
    </source>
</reference>
<dbReference type="PANTHER" id="PTHR12570:SF9">
    <property type="entry name" value="MAGNESIUM TRANSPORTER NIPA8-RELATED"/>
    <property type="match status" value="1"/>
</dbReference>
<dbReference type="InterPro" id="IPR008521">
    <property type="entry name" value="Mg_trans_NIPA"/>
</dbReference>
<keyword evidence="7" id="KW-0460">Magnesium</keyword>
<dbReference type="PaxDb" id="3055-EDP00600"/>
<accession>A0A2K3D4A0</accession>
<evidence type="ECO:0000256" key="1">
    <source>
        <dbReference type="ARBA" id="ARBA00004141"/>
    </source>
</evidence>
<evidence type="ECO:0000256" key="5">
    <source>
        <dbReference type="ARBA" id="ARBA00023136"/>
    </source>
</evidence>
<evidence type="ECO:0000256" key="3">
    <source>
        <dbReference type="ARBA" id="ARBA00022692"/>
    </source>
</evidence>
<comment type="similarity">
    <text evidence="2 7">Belongs to the NIPA (TC 2.A.7) family.</text>
</comment>
<keyword evidence="7" id="KW-0813">Transport</keyword>
<evidence type="ECO:0000256" key="8">
    <source>
        <dbReference type="SAM" id="MobiDB-lite"/>
    </source>
</evidence>
<sequence>MDAEGAFAPPPPLAGEPKDLWYVGAIINVIGSIAINLGTNLMKLGHNKRAKMPMPDDQKPSVRKIKEWVVGMSFFSVGNILNFTSFGFAAQSLLAALGSIQFVSNVIFAYFVLHEQINRMVIIATTCIVGGCVLLVVFGNQSGATYTVKQLTQLYGKPAYVVYLCLMGVGVVGGYMLYLHGSKKVAKNGPRGFWYAILPVAYAVFSALIGTQSVLFSKSMSVILRLTFTGENQLGNWYTWLVLPLFLATAVFWISRLNKGLRMFPAMIIVPVMQISWTLFSIISGMLYFQEYLGFTPIKSVMFPIGVLVVFVGVFLLTQSGGAAKQASYQKMEEEAAANAAKQDTAQSAFGSTTQMVEMPKREPSIDARSEISSEPSVAAPARVESPEKLGRGEQVAPAAAPEASAKPGLQTRRTGEEVVDVERGGDGSAVEEISAATPSKATPSLEDVAKMTESPSSMLDSVKRRFRAVQERLNRDLLSVEAREGLKQAMGLGEGGMAISLFAMPTMMDYAHEVNPRGHFSGDQSSSVKTDNGLRPILEDIEIRSTSSFSLPSRGAGRALGREDEDVQHSAPASPRHASLPRKLMDKAERGVLKSIEAVKRAPSNLQRAVRDKQGYGSLYDDEERGLLEVANSLEVTGRDDSK</sequence>
<feature type="transmembrane region" description="Helical" evidence="7">
    <location>
        <begin position="20"/>
        <end position="42"/>
    </location>
</feature>
<dbReference type="SUPFAM" id="SSF103481">
    <property type="entry name" value="Multidrug resistance efflux transporter EmrE"/>
    <property type="match status" value="1"/>
</dbReference>